<comment type="caution">
    <text evidence="2">The sequence shown here is derived from an EMBL/GenBank/DDBJ whole genome shotgun (WGS) entry which is preliminary data.</text>
</comment>
<feature type="transmembrane region" description="Helical" evidence="1">
    <location>
        <begin position="37"/>
        <end position="54"/>
    </location>
</feature>
<dbReference type="RefSeq" id="WP_086699516.1">
    <property type="nucleotide sequence ID" value="NZ_BAAAVA010000050.1"/>
</dbReference>
<keyword evidence="1" id="KW-1133">Transmembrane helix</keyword>
<dbReference type="Proteomes" id="UP001501423">
    <property type="component" value="Unassembled WGS sequence"/>
</dbReference>
<dbReference type="EMBL" id="BAAAVA010000050">
    <property type="protein sequence ID" value="GAA2935291.1"/>
    <property type="molecule type" value="Genomic_DNA"/>
</dbReference>
<proteinExistence type="predicted"/>
<evidence type="ECO:0000313" key="3">
    <source>
        <dbReference type="Proteomes" id="UP001501423"/>
    </source>
</evidence>
<keyword evidence="1" id="KW-0812">Transmembrane</keyword>
<evidence type="ECO:0000256" key="1">
    <source>
        <dbReference type="SAM" id="Phobius"/>
    </source>
</evidence>
<keyword evidence="1" id="KW-0472">Membrane</keyword>
<name>A0ABN3X4M6_9ACTN</name>
<keyword evidence="3" id="KW-1185">Reference proteome</keyword>
<accession>A0ABN3X4M6</accession>
<feature type="transmembrane region" description="Helical" evidence="1">
    <location>
        <begin position="66"/>
        <end position="86"/>
    </location>
</feature>
<gene>
    <name evidence="2" type="ORF">GCM10010478_40790</name>
</gene>
<organism evidence="2 3">
    <name type="scientific">Streptomyces erythrogriseus</name>
    <dbReference type="NCBI Taxonomy" id="284027"/>
    <lineage>
        <taxon>Bacteria</taxon>
        <taxon>Bacillati</taxon>
        <taxon>Actinomycetota</taxon>
        <taxon>Actinomycetes</taxon>
        <taxon>Kitasatosporales</taxon>
        <taxon>Streptomycetaceae</taxon>
        <taxon>Streptomyces</taxon>
        <taxon>Streptomyces griseoincarnatus group</taxon>
    </lineage>
</organism>
<reference evidence="2 3" key="1">
    <citation type="journal article" date="2019" name="Int. J. Syst. Evol. Microbiol.">
        <title>The Global Catalogue of Microorganisms (GCM) 10K type strain sequencing project: providing services to taxonomists for standard genome sequencing and annotation.</title>
        <authorList>
            <consortium name="The Broad Institute Genomics Platform"/>
            <consortium name="The Broad Institute Genome Sequencing Center for Infectious Disease"/>
            <person name="Wu L."/>
            <person name="Ma J."/>
        </authorList>
    </citation>
    <scope>NUCLEOTIDE SEQUENCE [LARGE SCALE GENOMIC DNA]</scope>
    <source>
        <strain evidence="2 3">JCM 9650</strain>
    </source>
</reference>
<feature type="transmembrane region" description="Helical" evidence="1">
    <location>
        <begin position="6"/>
        <end position="25"/>
    </location>
</feature>
<protein>
    <submittedName>
        <fullName evidence="2">Uncharacterized protein</fullName>
    </submittedName>
</protein>
<evidence type="ECO:0000313" key="2">
    <source>
        <dbReference type="EMBL" id="GAA2935291.1"/>
    </source>
</evidence>
<sequence>MFLSLPTYVWILVALAVTPLHTALMRRSMPTPKGKRSVSFIPLVLGPVLLLSALGEKWSLPEALYFYTASLLMLLVMIVPVSKRVAADILRQEQHPEIQVKLHTPSAVWIFCSLIVSLAVVVGVWAANT</sequence>
<feature type="transmembrane region" description="Helical" evidence="1">
    <location>
        <begin position="107"/>
        <end position="127"/>
    </location>
</feature>